<dbReference type="EMBL" id="JAIWYP010000010">
    <property type="protein sequence ID" value="KAH3748193.1"/>
    <property type="molecule type" value="Genomic_DNA"/>
</dbReference>
<name>A0A9D4I5K8_DREPO</name>
<proteinExistence type="predicted"/>
<accession>A0A9D4I5K8</accession>
<evidence type="ECO:0000313" key="1">
    <source>
        <dbReference type="EMBL" id="KAH3748193.1"/>
    </source>
</evidence>
<gene>
    <name evidence="1" type="ORF">DPMN_182631</name>
</gene>
<reference evidence="1" key="2">
    <citation type="submission" date="2020-11" db="EMBL/GenBank/DDBJ databases">
        <authorList>
            <person name="McCartney M.A."/>
            <person name="Auch B."/>
            <person name="Kono T."/>
            <person name="Mallez S."/>
            <person name="Becker A."/>
            <person name="Gohl D.M."/>
            <person name="Silverstein K.A.T."/>
            <person name="Koren S."/>
            <person name="Bechman K.B."/>
            <person name="Herman A."/>
            <person name="Abrahante J.E."/>
            <person name="Garbe J."/>
        </authorList>
    </citation>
    <scope>NUCLEOTIDE SEQUENCE</scope>
    <source>
        <strain evidence="1">Duluth1</strain>
        <tissue evidence="1">Whole animal</tissue>
    </source>
</reference>
<dbReference type="AlphaFoldDB" id="A0A9D4I5K8"/>
<keyword evidence="2" id="KW-1185">Reference proteome</keyword>
<protein>
    <submittedName>
        <fullName evidence="1">Uncharacterized protein</fullName>
    </submittedName>
</protein>
<reference evidence="1" key="1">
    <citation type="journal article" date="2019" name="bioRxiv">
        <title>The Genome of the Zebra Mussel, Dreissena polymorpha: A Resource for Invasive Species Research.</title>
        <authorList>
            <person name="McCartney M.A."/>
            <person name="Auch B."/>
            <person name="Kono T."/>
            <person name="Mallez S."/>
            <person name="Zhang Y."/>
            <person name="Obille A."/>
            <person name="Becker A."/>
            <person name="Abrahante J.E."/>
            <person name="Garbe J."/>
            <person name="Badalamenti J.P."/>
            <person name="Herman A."/>
            <person name="Mangelson H."/>
            <person name="Liachko I."/>
            <person name="Sullivan S."/>
            <person name="Sone E.D."/>
            <person name="Koren S."/>
            <person name="Silverstein K.A.T."/>
            <person name="Beckman K.B."/>
            <person name="Gohl D.M."/>
        </authorList>
    </citation>
    <scope>NUCLEOTIDE SEQUENCE</scope>
    <source>
        <strain evidence="1">Duluth1</strain>
        <tissue evidence="1">Whole animal</tissue>
    </source>
</reference>
<dbReference type="Proteomes" id="UP000828390">
    <property type="component" value="Unassembled WGS sequence"/>
</dbReference>
<comment type="caution">
    <text evidence="1">The sequence shown here is derived from an EMBL/GenBank/DDBJ whole genome shotgun (WGS) entry which is preliminary data.</text>
</comment>
<sequence length="50" mass="5560">MIWGLWPGKGKPNFKTCLQPHVDELIKLQEGVIVGQHQGHIDMLHNGTAS</sequence>
<organism evidence="1 2">
    <name type="scientific">Dreissena polymorpha</name>
    <name type="common">Zebra mussel</name>
    <name type="synonym">Mytilus polymorpha</name>
    <dbReference type="NCBI Taxonomy" id="45954"/>
    <lineage>
        <taxon>Eukaryota</taxon>
        <taxon>Metazoa</taxon>
        <taxon>Spiralia</taxon>
        <taxon>Lophotrochozoa</taxon>
        <taxon>Mollusca</taxon>
        <taxon>Bivalvia</taxon>
        <taxon>Autobranchia</taxon>
        <taxon>Heteroconchia</taxon>
        <taxon>Euheterodonta</taxon>
        <taxon>Imparidentia</taxon>
        <taxon>Neoheterodontei</taxon>
        <taxon>Myida</taxon>
        <taxon>Dreissenoidea</taxon>
        <taxon>Dreissenidae</taxon>
        <taxon>Dreissena</taxon>
    </lineage>
</organism>
<evidence type="ECO:0000313" key="2">
    <source>
        <dbReference type="Proteomes" id="UP000828390"/>
    </source>
</evidence>